<evidence type="ECO:0000313" key="3">
    <source>
        <dbReference type="Proteomes" id="UP001596388"/>
    </source>
</evidence>
<evidence type="ECO:0000256" key="1">
    <source>
        <dbReference type="SAM" id="Phobius"/>
    </source>
</evidence>
<keyword evidence="3" id="KW-1185">Reference proteome</keyword>
<dbReference type="AlphaFoldDB" id="A0ABD5WWU8"/>
<sequence length="132" mass="13697">MAALTADPLVQLVLTGVLCLVPTAAFLGLLRLLDRLRNDVLVEHTMRMAAEEGATSLAGTRFSPGAALAAGRPADAERAAAEREAAVAWGDPGAARRLVLCDACATLRSPRPGPCPSCGAVIEEPTDRQPPE</sequence>
<dbReference type="RefSeq" id="WP_276237504.1">
    <property type="nucleotide sequence ID" value="NZ_CP119989.1"/>
</dbReference>
<keyword evidence="1" id="KW-0472">Membrane</keyword>
<protein>
    <submittedName>
        <fullName evidence="2">Uncharacterized protein</fullName>
    </submittedName>
</protein>
<evidence type="ECO:0000313" key="2">
    <source>
        <dbReference type="EMBL" id="MFC7098004.1"/>
    </source>
</evidence>
<dbReference type="Proteomes" id="UP001596388">
    <property type="component" value="Unassembled WGS sequence"/>
</dbReference>
<keyword evidence="1" id="KW-0812">Transmembrane</keyword>
<comment type="caution">
    <text evidence="2">The sequence shown here is derived from an EMBL/GenBank/DDBJ whole genome shotgun (WGS) entry which is preliminary data.</text>
</comment>
<gene>
    <name evidence="2" type="ORF">ACFQKD_11895</name>
</gene>
<dbReference type="EMBL" id="JBHTAG010000003">
    <property type="protein sequence ID" value="MFC7098004.1"/>
    <property type="molecule type" value="Genomic_DNA"/>
</dbReference>
<proteinExistence type="predicted"/>
<dbReference type="GeneID" id="79271076"/>
<feature type="transmembrane region" description="Helical" evidence="1">
    <location>
        <begin position="12"/>
        <end position="33"/>
    </location>
</feature>
<accession>A0ABD5WWU8</accession>
<name>A0ABD5WWU8_9EURY</name>
<reference evidence="2 3" key="1">
    <citation type="journal article" date="2019" name="Int. J. Syst. Evol. Microbiol.">
        <title>The Global Catalogue of Microorganisms (GCM) 10K type strain sequencing project: providing services to taxonomists for standard genome sequencing and annotation.</title>
        <authorList>
            <consortium name="The Broad Institute Genomics Platform"/>
            <consortium name="The Broad Institute Genome Sequencing Center for Infectious Disease"/>
            <person name="Wu L."/>
            <person name="Ma J."/>
        </authorList>
    </citation>
    <scope>NUCLEOTIDE SEQUENCE [LARGE SCALE GENOMIC DNA]</scope>
    <source>
        <strain evidence="2 3">DT55</strain>
    </source>
</reference>
<keyword evidence="1" id="KW-1133">Transmembrane helix</keyword>
<organism evidence="2 3">
    <name type="scientific">Halobaculum marinum</name>
    <dbReference type="NCBI Taxonomy" id="3031996"/>
    <lineage>
        <taxon>Archaea</taxon>
        <taxon>Methanobacteriati</taxon>
        <taxon>Methanobacteriota</taxon>
        <taxon>Stenosarchaea group</taxon>
        <taxon>Halobacteria</taxon>
        <taxon>Halobacteriales</taxon>
        <taxon>Haloferacaceae</taxon>
        <taxon>Halobaculum</taxon>
    </lineage>
</organism>